<dbReference type="SMART" id="SM00421">
    <property type="entry name" value="HTH_LUXR"/>
    <property type="match status" value="1"/>
</dbReference>
<feature type="transmembrane region" description="Helical" evidence="1">
    <location>
        <begin position="221"/>
        <end position="240"/>
    </location>
</feature>
<proteinExistence type="predicted"/>
<organism evidence="3">
    <name type="scientific">uncultured Aquificia bacterium</name>
    <dbReference type="NCBI Taxonomy" id="453415"/>
    <lineage>
        <taxon>Bacteria</taxon>
        <taxon>Pseudomonadati</taxon>
        <taxon>Aquificota</taxon>
        <taxon>Aquificia</taxon>
        <taxon>environmental samples</taxon>
    </lineage>
</organism>
<feature type="transmembrane region" description="Helical" evidence="1">
    <location>
        <begin position="31"/>
        <end position="49"/>
    </location>
</feature>
<reference evidence="3" key="1">
    <citation type="journal article" date="2005" name="Environ. Microbiol.">
        <title>Genetic and functional properties of uncultivated thermophilic crenarchaeotes from a subsurface gold mine as revealed by analysis of genome fragments.</title>
        <authorList>
            <person name="Nunoura T."/>
            <person name="Hirayama H."/>
            <person name="Takami H."/>
            <person name="Oida H."/>
            <person name="Nishi S."/>
            <person name="Shimamura S."/>
            <person name="Suzuki Y."/>
            <person name="Inagaki F."/>
            <person name="Takai K."/>
            <person name="Nealson K.H."/>
            <person name="Horikoshi K."/>
        </authorList>
    </citation>
    <scope>NUCLEOTIDE SEQUENCE</scope>
</reference>
<dbReference type="SUPFAM" id="SSF46894">
    <property type="entry name" value="C-terminal effector domain of the bipartite response regulators"/>
    <property type="match status" value="1"/>
</dbReference>
<feature type="transmembrane region" description="Helical" evidence="1">
    <location>
        <begin position="246"/>
        <end position="267"/>
    </location>
</feature>
<dbReference type="InterPro" id="IPR016032">
    <property type="entry name" value="Sig_transdc_resp-reg_C-effctor"/>
</dbReference>
<keyword evidence="1" id="KW-1133">Transmembrane helix</keyword>
<dbReference type="EMBL" id="AP011685">
    <property type="protein sequence ID" value="BAL54311.1"/>
    <property type="molecule type" value="Genomic_DNA"/>
</dbReference>
<evidence type="ECO:0000259" key="2">
    <source>
        <dbReference type="SMART" id="SM00421"/>
    </source>
</evidence>
<accession>H5SDS5</accession>
<keyword evidence="1" id="KW-0812">Transmembrane</keyword>
<keyword evidence="1" id="KW-0472">Membrane</keyword>
<dbReference type="Gene3D" id="1.10.10.10">
    <property type="entry name" value="Winged helix-like DNA-binding domain superfamily/Winged helix DNA-binding domain"/>
    <property type="match status" value="1"/>
</dbReference>
<protein>
    <submittedName>
        <fullName evidence="3">LuxR family transcriptional regulator</fullName>
    </submittedName>
</protein>
<dbReference type="SUPFAM" id="SSF103473">
    <property type="entry name" value="MFS general substrate transporter"/>
    <property type="match status" value="1"/>
</dbReference>
<gene>
    <name evidence="3" type="ORF">HGMM_F14E04C02</name>
</gene>
<feature type="transmembrane region" description="Helical" evidence="1">
    <location>
        <begin position="56"/>
        <end position="75"/>
    </location>
</feature>
<dbReference type="AlphaFoldDB" id="H5SDS5"/>
<feature type="transmembrane region" description="Helical" evidence="1">
    <location>
        <begin position="110"/>
        <end position="128"/>
    </location>
</feature>
<dbReference type="InterPro" id="IPR000792">
    <property type="entry name" value="Tscrpt_reg_LuxR_C"/>
</dbReference>
<name>H5SDS5_9BACT</name>
<feature type="transmembrane region" description="Helical" evidence="1">
    <location>
        <begin position="7"/>
        <end position="25"/>
    </location>
</feature>
<feature type="domain" description="HTH luxR-type" evidence="2">
    <location>
        <begin position="307"/>
        <end position="364"/>
    </location>
</feature>
<reference evidence="3" key="2">
    <citation type="journal article" date="2012" name="PLoS ONE">
        <title>A Deeply Branching Thermophilic Bacterium with an Ancient Acetyl-CoA Pathway Dominates a Subsurface Ecosystem.</title>
        <authorList>
            <person name="Takami H."/>
            <person name="Noguchi H."/>
            <person name="Takaki Y."/>
            <person name="Uchiyama I."/>
            <person name="Toyoda A."/>
            <person name="Nishi S."/>
            <person name="Chee G.-J."/>
            <person name="Arai W."/>
            <person name="Nunoura T."/>
            <person name="Itoh T."/>
            <person name="Hattori M."/>
            <person name="Takai K."/>
        </authorList>
    </citation>
    <scope>NUCLEOTIDE SEQUENCE</scope>
</reference>
<dbReference type="GO" id="GO:0006355">
    <property type="term" value="P:regulation of DNA-templated transcription"/>
    <property type="evidence" value="ECO:0007669"/>
    <property type="project" value="InterPro"/>
</dbReference>
<feature type="transmembrane region" description="Helical" evidence="1">
    <location>
        <begin position="140"/>
        <end position="160"/>
    </location>
</feature>
<feature type="transmembrane region" description="Helical" evidence="1">
    <location>
        <begin position="196"/>
        <end position="214"/>
    </location>
</feature>
<feature type="transmembrane region" description="Helical" evidence="1">
    <location>
        <begin position="167"/>
        <end position="190"/>
    </location>
</feature>
<dbReference type="InterPro" id="IPR036388">
    <property type="entry name" value="WH-like_DNA-bd_sf"/>
</dbReference>
<sequence>MKERLLYLAYLFTAVAGLLTVVYPYTESKGVVLLAVGFFSSASAVFVGYRLQLGTVRAFLGLAVGNLLSFALSLAPIDTSLKYLATSLGLLVLLLPVERKVEAQKVSREFYRFLPFFFFFYLVGGVMYKGFMEFYGEGAYLLGVEVVFYVLGVLASYVLLKRYTEQALLSLASVFLAVSLLLFHLGGAVFLNASMFSLQLAFGFADFFLLLSLYSLKNPLVAYPVGFSAVCAGILTGYLVSHTRHYGDFFMVFSYFALFVSVLYYFWQRKDKPQDKQEETSHPPEPDVRKTPLDFLRELEKSIPDHRKKLSGRELNVLCMLLEGCTYEVVSERMGISTSSARKYARRGLEKLGLSKEDLCALYSECMQSQSATVK</sequence>
<dbReference type="InterPro" id="IPR036259">
    <property type="entry name" value="MFS_trans_sf"/>
</dbReference>
<feature type="transmembrane region" description="Helical" evidence="1">
    <location>
        <begin position="81"/>
        <end position="98"/>
    </location>
</feature>
<dbReference type="GO" id="GO:0003677">
    <property type="term" value="F:DNA binding"/>
    <property type="evidence" value="ECO:0007669"/>
    <property type="project" value="InterPro"/>
</dbReference>
<evidence type="ECO:0000313" key="3">
    <source>
        <dbReference type="EMBL" id="BAL54311.1"/>
    </source>
</evidence>
<evidence type="ECO:0000256" key="1">
    <source>
        <dbReference type="SAM" id="Phobius"/>
    </source>
</evidence>